<dbReference type="RefSeq" id="WP_155362553.1">
    <property type="nucleotide sequence ID" value="NZ_CP043930.1"/>
</dbReference>
<sequence>MIEFKCPLCGKYIKVPNTAAGQPGFCLGCNNEIDIPYEDGSFPQPPRARDDLPRADLEESPHAETSPYSRKWNPLLAMILAGCFPGLGQLYKGQYLRAVLWFVFIVLGYAAYLAPGLVLQTFCVLDAGMTEPKR</sequence>
<keyword evidence="2" id="KW-0812">Transmembrane</keyword>
<feature type="transmembrane region" description="Helical" evidence="2">
    <location>
        <begin position="98"/>
        <end position="125"/>
    </location>
</feature>
<keyword evidence="2" id="KW-0472">Membrane</keyword>
<evidence type="ECO:0000313" key="3">
    <source>
        <dbReference type="EMBL" id="QGQ21394.1"/>
    </source>
</evidence>
<dbReference type="Proteomes" id="UP000427281">
    <property type="component" value="Chromosome"/>
</dbReference>
<feature type="compositionally biased region" description="Basic and acidic residues" evidence="1">
    <location>
        <begin position="47"/>
        <end position="62"/>
    </location>
</feature>
<evidence type="ECO:0000256" key="2">
    <source>
        <dbReference type="SAM" id="Phobius"/>
    </source>
</evidence>
<evidence type="ECO:0000256" key="1">
    <source>
        <dbReference type="SAM" id="MobiDB-lite"/>
    </source>
</evidence>
<feature type="region of interest" description="Disordered" evidence="1">
    <location>
        <begin position="38"/>
        <end position="68"/>
    </location>
</feature>
<evidence type="ECO:0000313" key="4">
    <source>
        <dbReference type="Proteomes" id="UP000427281"/>
    </source>
</evidence>
<keyword evidence="4" id="KW-1185">Reference proteome</keyword>
<accession>A0A6I6A4U9</accession>
<proteinExistence type="predicted"/>
<reference evidence="3 4" key="1">
    <citation type="submission" date="2019-09" db="EMBL/GenBank/DDBJ databases">
        <title>Gimesia benthica sp. nov., a novel bacterium isolated from deep-sea water of the Northwest Indian Ocean.</title>
        <authorList>
            <person name="Dai X."/>
        </authorList>
    </citation>
    <scope>NUCLEOTIDE SEQUENCE [LARGE SCALE GENOMIC DNA]</scope>
    <source>
        <strain evidence="3 4">E7</strain>
    </source>
</reference>
<gene>
    <name evidence="3" type="ORF">F1728_01190</name>
</gene>
<dbReference type="EMBL" id="CP043930">
    <property type="protein sequence ID" value="QGQ21394.1"/>
    <property type="molecule type" value="Genomic_DNA"/>
</dbReference>
<keyword evidence="2" id="KW-1133">Transmembrane helix</keyword>
<protein>
    <submittedName>
        <fullName evidence="3">Uncharacterized protein</fullName>
    </submittedName>
</protein>
<name>A0A6I6A4U9_9PLAN</name>
<dbReference type="KEGG" id="gim:F1728_01190"/>
<organism evidence="3 4">
    <name type="scientific">Gimesia benthica</name>
    <dbReference type="NCBI Taxonomy" id="2608982"/>
    <lineage>
        <taxon>Bacteria</taxon>
        <taxon>Pseudomonadati</taxon>
        <taxon>Planctomycetota</taxon>
        <taxon>Planctomycetia</taxon>
        <taxon>Planctomycetales</taxon>
        <taxon>Planctomycetaceae</taxon>
        <taxon>Gimesia</taxon>
    </lineage>
</organism>
<dbReference type="AlphaFoldDB" id="A0A6I6A4U9"/>